<dbReference type="Proteomes" id="UP000665561">
    <property type="component" value="Unassembled WGS sequence"/>
</dbReference>
<protein>
    <submittedName>
        <fullName evidence="3">AAA family ATPase</fullName>
    </submittedName>
</protein>
<dbReference type="Pfam" id="PF13401">
    <property type="entry name" value="AAA_22"/>
    <property type="match status" value="1"/>
</dbReference>
<comment type="caution">
    <text evidence="3">The sequence shown here is derived from an EMBL/GenBank/DDBJ whole genome shotgun (WGS) entry which is preliminary data.</text>
</comment>
<feature type="domain" description="ORC1/DEAH AAA+ ATPase" evidence="2">
    <location>
        <begin position="144"/>
        <end position="295"/>
    </location>
</feature>
<evidence type="ECO:0000313" key="4">
    <source>
        <dbReference type="Proteomes" id="UP000665561"/>
    </source>
</evidence>
<dbReference type="RefSeq" id="WP_161744346.1">
    <property type="nucleotide sequence ID" value="NZ_JAAAMV010000012.1"/>
</dbReference>
<name>A0ABW9XSB0_9BACL</name>
<accession>A0ABW9XSB0</accession>
<proteinExistence type="predicted"/>
<reference evidence="3 4" key="1">
    <citation type="submission" date="2020-01" db="EMBL/GenBank/DDBJ databases">
        <title>Paenibacillus soybeanensis sp. nov. isolated from the nodules of soybean (Glycine max(L.) Merr).</title>
        <authorList>
            <person name="Wang H."/>
        </authorList>
    </citation>
    <scope>NUCLEOTIDE SEQUENCE [LARGE SCALE GENOMIC DNA]</scope>
    <source>
        <strain evidence="3 4">T1</strain>
    </source>
</reference>
<evidence type="ECO:0000256" key="1">
    <source>
        <dbReference type="SAM" id="MobiDB-lite"/>
    </source>
</evidence>
<keyword evidence="4" id="KW-1185">Reference proteome</keyword>
<evidence type="ECO:0000313" key="3">
    <source>
        <dbReference type="EMBL" id="NBD25546.1"/>
    </source>
</evidence>
<feature type="region of interest" description="Disordered" evidence="1">
    <location>
        <begin position="517"/>
        <end position="539"/>
    </location>
</feature>
<organism evidence="3 4">
    <name type="scientific">Paenibacillus glycinis</name>
    <dbReference type="NCBI Taxonomy" id="2697035"/>
    <lineage>
        <taxon>Bacteria</taxon>
        <taxon>Bacillati</taxon>
        <taxon>Bacillota</taxon>
        <taxon>Bacilli</taxon>
        <taxon>Bacillales</taxon>
        <taxon>Paenibacillaceae</taxon>
        <taxon>Paenibacillus</taxon>
    </lineage>
</organism>
<dbReference type="SUPFAM" id="SSF52540">
    <property type="entry name" value="P-loop containing nucleoside triphosphate hydrolases"/>
    <property type="match status" value="1"/>
</dbReference>
<feature type="compositionally biased region" description="Basic and acidic residues" evidence="1">
    <location>
        <begin position="523"/>
        <end position="532"/>
    </location>
</feature>
<gene>
    <name evidence="3" type="ORF">GT019_16820</name>
</gene>
<dbReference type="InterPro" id="IPR027417">
    <property type="entry name" value="P-loop_NTPase"/>
</dbReference>
<dbReference type="EMBL" id="JAAAMV010000012">
    <property type="protein sequence ID" value="NBD25546.1"/>
    <property type="molecule type" value="Genomic_DNA"/>
</dbReference>
<dbReference type="InterPro" id="IPR049945">
    <property type="entry name" value="AAA_22"/>
</dbReference>
<sequence length="605" mass="68986">MERKSDLETMYYYTPSLIGRQIEAAYLQQIITGYKNNPFIEALPPIFEEEEVATQIARFPDHNEEQRKLGKQTRLHLIQQISDYVQPLPSHLVVEQRLSRMMRHGYKSRNPLSRESVKQFHIGFKSILESGVNDEGVNLAGIRSTASGFAILGVSGQGKTTAIESSLLLYPQVIEHSTYQGQPFIRKQLVWLKLNCPHDGSLKGLCINFLQAVDSVLETNYFRKFASKGSSVDMLLPVMAHVATLHGLGVLVIDEIQNLSFMKSGGAERMLNYFTQLINTIGVPVILIGTFKAMKLLSGSFSQARRSTGQGDMIMDRLTEGEEWEFFIQELWKYQWTCTATKCTKALKKEMYELSQGIVDIAVKLYMLAQWEVIMYGEDKERITGGVLKEVARRHMQLVQPLLKVLKRNDPAAKILVDDLYPKWDVLDQYLRTAEEKVNVQGEIRSRLMRDEKIEVDQERFLELVKTAIDFGVPAENAEQLAKRVLLRNETESDLVHLRRLILHEIELSDASEDIQNPIVSESKTRLNDQQKPRKNTTSKAVASILEVDDLRRAVTSSKVKSEEIYDNLVGLGTVPSDEDISKLTVKDISSRRRREVQSKNHEKE</sequence>
<dbReference type="Gene3D" id="3.40.50.300">
    <property type="entry name" value="P-loop containing nucleotide triphosphate hydrolases"/>
    <property type="match status" value="1"/>
</dbReference>
<evidence type="ECO:0000259" key="2">
    <source>
        <dbReference type="Pfam" id="PF13401"/>
    </source>
</evidence>